<dbReference type="Pfam" id="PF00069">
    <property type="entry name" value="Pkinase"/>
    <property type="match status" value="1"/>
</dbReference>
<dbReference type="InterPro" id="IPR008271">
    <property type="entry name" value="Ser/Thr_kinase_AS"/>
</dbReference>
<dbReference type="PROSITE" id="PS00108">
    <property type="entry name" value="PROTEIN_KINASE_ST"/>
    <property type="match status" value="1"/>
</dbReference>
<keyword evidence="1 8" id="KW-0808">Transferase</keyword>
<accession>A0ABT6RUG8</accession>
<gene>
    <name evidence="8" type="ORF">QIS99_17750</name>
</gene>
<dbReference type="Proteomes" id="UP001224661">
    <property type="component" value="Unassembled WGS sequence"/>
</dbReference>
<dbReference type="PANTHER" id="PTHR43289">
    <property type="entry name" value="MITOGEN-ACTIVATED PROTEIN KINASE KINASE KINASE 20-RELATED"/>
    <property type="match status" value="1"/>
</dbReference>
<keyword evidence="3 8" id="KW-0418">Kinase</keyword>
<evidence type="ECO:0000259" key="7">
    <source>
        <dbReference type="PROSITE" id="PS50011"/>
    </source>
</evidence>
<dbReference type="PANTHER" id="PTHR43289:SF34">
    <property type="entry name" value="SERINE_THREONINE-PROTEIN KINASE YBDM-RELATED"/>
    <property type="match status" value="1"/>
</dbReference>
<protein>
    <submittedName>
        <fullName evidence="8">Serine/threonine-protein kinase</fullName>
        <ecNumber evidence="8">2.7.11.1</ecNumber>
    </submittedName>
</protein>
<feature type="compositionally biased region" description="Low complexity" evidence="6">
    <location>
        <begin position="298"/>
        <end position="316"/>
    </location>
</feature>
<feature type="region of interest" description="Disordered" evidence="6">
    <location>
        <begin position="291"/>
        <end position="377"/>
    </location>
</feature>
<dbReference type="CDD" id="cd14014">
    <property type="entry name" value="STKc_PknB_like"/>
    <property type="match status" value="1"/>
</dbReference>
<name>A0ABT6RUG8_9ACTN</name>
<organism evidence="8 9">
    <name type="scientific">Streptomyces solicavernae</name>
    <dbReference type="NCBI Taxonomy" id="3043614"/>
    <lineage>
        <taxon>Bacteria</taxon>
        <taxon>Bacillati</taxon>
        <taxon>Actinomycetota</taxon>
        <taxon>Actinomycetes</taxon>
        <taxon>Kitasatosporales</taxon>
        <taxon>Streptomycetaceae</taxon>
        <taxon>Streptomyces</taxon>
    </lineage>
</organism>
<keyword evidence="4 5" id="KW-0067">ATP-binding</keyword>
<dbReference type="InterPro" id="IPR011009">
    <property type="entry name" value="Kinase-like_dom_sf"/>
</dbReference>
<feature type="binding site" evidence="5">
    <location>
        <position position="43"/>
    </location>
    <ligand>
        <name>ATP</name>
        <dbReference type="ChEBI" id="CHEBI:30616"/>
    </ligand>
</feature>
<dbReference type="RefSeq" id="WP_282514456.1">
    <property type="nucleotide sequence ID" value="NZ_JASCIR010000014.1"/>
</dbReference>
<dbReference type="GO" id="GO:0004674">
    <property type="term" value="F:protein serine/threonine kinase activity"/>
    <property type="evidence" value="ECO:0007669"/>
    <property type="project" value="UniProtKB-EC"/>
</dbReference>
<feature type="domain" description="Protein kinase" evidence="7">
    <location>
        <begin position="15"/>
        <end position="267"/>
    </location>
</feature>
<feature type="compositionally biased region" description="Pro residues" evidence="6">
    <location>
        <begin position="331"/>
        <end position="349"/>
    </location>
</feature>
<dbReference type="SMART" id="SM00220">
    <property type="entry name" value="S_TKc"/>
    <property type="match status" value="1"/>
</dbReference>
<dbReference type="InterPro" id="IPR000719">
    <property type="entry name" value="Prot_kinase_dom"/>
</dbReference>
<evidence type="ECO:0000313" key="9">
    <source>
        <dbReference type="Proteomes" id="UP001224661"/>
    </source>
</evidence>
<dbReference type="SUPFAM" id="SSF56112">
    <property type="entry name" value="Protein kinase-like (PK-like)"/>
    <property type="match status" value="1"/>
</dbReference>
<dbReference type="EMBL" id="JASCIR010000014">
    <property type="protein sequence ID" value="MDI3388030.1"/>
    <property type="molecule type" value="Genomic_DNA"/>
</dbReference>
<evidence type="ECO:0000313" key="8">
    <source>
        <dbReference type="EMBL" id="MDI3388030.1"/>
    </source>
</evidence>
<comment type="caution">
    <text evidence="8">The sequence shown here is derived from an EMBL/GenBank/DDBJ whole genome shotgun (WGS) entry which is preliminary data.</text>
</comment>
<feature type="compositionally biased region" description="Polar residues" evidence="6">
    <location>
        <begin position="412"/>
        <end position="421"/>
    </location>
</feature>
<proteinExistence type="predicted"/>
<evidence type="ECO:0000256" key="1">
    <source>
        <dbReference type="ARBA" id="ARBA00022679"/>
    </source>
</evidence>
<reference evidence="8 9" key="1">
    <citation type="submission" date="2023-05" db="EMBL/GenBank/DDBJ databases">
        <title>Draft genome sequence of Streptomyces sp. B-S-A8 isolated from a cave soil in Thailand.</title>
        <authorList>
            <person name="Chamroensaksri N."/>
            <person name="Muangham S."/>
        </authorList>
    </citation>
    <scope>NUCLEOTIDE SEQUENCE [LARGE SCALE GENOMIC DNA]</scope>
    <source>
        <strain evidence="8 9">B-S-A8</strain>
    </source>
</reference>
<dbReference type="Gene3D" id="3.30.200.20">
    <property type="entry name" value="Phosphorylase Kinase, domain 1"/>
    <property type="match status" value="1"/>
</dbReference>
<keyword evidence="2 5" id="KW-0547">Nucleotide-binding</keyword>
<dbReference type="EC" id="2.7.11.1" evidence="8"/>
<sequence length="622" mass="64905">MEQLAPDEPREIAGYRLQGRLGQGGMGVVYLSHTRGGQPVALKVVRREYAQDPLFKERFGQEVAAARRVQGPYTAPVLDSRTEDGELWLATAYVPGPPLSEAVSRHGALPLRTVLQLAGGVAEALQTIHGAGIVHRDLKPSNVLLGADGPRVIDFGIARAADTAALTGTGVALGTPAYMAPEQATGGDITPALDVFALGLVLHYAATGTHAYGEGPSQAILHRIVANEPQLDGCPQELRGLVESCLSRDPATRPSPAEIVEHCHAAAGAAGLGRAEGWWLPPDLAQAVEQQEHTMRIAPSAPQQSPDQQSPDQQAPPQQPPPAAPVAHLPTQPPQPPAFGPSAPPPPQHAAPVPDQRAPAVPDQQNPAPTAPGPAPRRRRTGLIVAAAVVAVVAVGAGSVLGYKTLFEDDTPSSNEATDGTTGEPGKNTDGPRPTDDADADSGGGNGGPGGEQPAPGGAKTEAGWRLTLQDKTVTIAGPKPEKATNVSQCDTVHVDIDNEFRVTHPGNIDAADYLGALAYHACAEPEPEEGLQATDGSIMNTVTAEFPTPSACLRAARDSSLPNPVPLDELRDDSVLKKGVGLCVETADKAVAHLWIRKVNRDTPDSLPTYLTTATLWEPEK</sequence>
<dbReference type="PROSITE" id="PS00107">
    <property type="entry name" value="PROTEIN_KINASE_ATP"/>
    <property type="match status" value="1"/>
</dbReference>
<feature type="compositionally biased region" description="Gly residues" evidence="6">
    <location>
        <begin position="442"/>
        <end position="451"/>
    </location>
</feature>
<dbReference type="InterPro" id="IPR017441">
    <property type="entry name" value="Protein_kinase_ATP_BS"/>
</dbReference>
<feature type="region of interest" description="Disordered" evidence="6">
    <location>
        <begin position="406"/>
        <end position="460"/>
    </location>
</feature>
<evidence type="ECO:0000256" key="2">
    <source>
        <dbReference type="ARBA" id="ARBA00022741"/>
    </source>
</evidence>
<dbReference type="Gene3D" id="1.10.510.10">
    <property type="entry name" value="Transferase(Phosphotransferase) domain 1"/>
    <property type="match status" value="1"/>
</dbReference>
<evidence type="ECO:0000256" key="4">
    <source>
        <dbReference type="ARBA" id="ARBA00022840"/>
    </source>
</evidence>
<dbReference type="PROSITE" id="PS50011">
    <property type="entry name" value="PROTEIN_KINASE_DOM"/>
    <property type="match status" value="1"/>
</dbReference>
<evidence type="ECO:0000256" key="5">
    <source>
        <dbReference type="PROSITE-ProRule" id="PRU10141"/>
    </source>
</evidence>
<keyword evidence="9" id="KW-1185">Reference proteome</keyword>
<evidence type="ECO:0000256" key="6">
    <source>
        <dbReference type="SAM" id="MobiDB-lite"/>
    </source>
</evidence>
<evidence type="ECO:0000256" key="3">
    <source>
        <dbReference type="ARBA" id="ARBA00022777"/>
    </source>
</evidence>